<evidence type="ECO:0000313" key="1">
    <source>
        <dbReference type="EMBL" id="CEK67756.1"/>
    </source>
</evidence>
<dbReference type="EMBL" id="HACG01020894">
    <property type="protein sequence ID" value="CEK67759.1"/>
    <property type="molecule type" value="Transcribed_RNA"/>
</dbReference>
<sequence>MSSGFLLGRQSSMAFFQFLKGFSVRIRIDGRHIHKTHSINVLKDKAMTFQAGVFSNLFYCGDYK</sequence>
<dbReference type="AlphaFoldDB" id="A0A0B6ZIQ0"/>
<evidence type="ECO:0000313" key="2">
    <source>
        <dbReference type="EMBL" id="CEK67759.1"/>
    </source>
</evidence>
<reference evidence="1" key="1">
    <citation type="submission" date="2014-12" db="EMBL/GenBank/DDBJ databases">
        <title>Insight into the proteome of Arion vulgaris.</title>
        <authorList>
            <person name="Aradska J."/>
            <person name="Bulat T."/>
            <person name="Smidak R."/>
            <person name="Sarate P."/>
            <person name="Gangsoo J."/>
            <person name="Sialana F."/>
            <person name="Bilban M."/>
            <person name="Lubec G."/>
        </authorList>
    </citation>
    <scope>NUCLEOTIDE SEQUENCE</scope>
    <source>
        <tissue evidence="1">Skin</tissue>
    </source>
</reference>
<dbReference type="EMBL" id="HACG01020891">
    <property type="protein sequence ID" value="CEK67756.1"/>
    <property type="molecule type" value="Transcribed_RNA"/>
</dbReference>
<gene>
    <name evidence="1" type="primary">ORF63796</name>
    <name evidence="2" type="synonym">ORF63801</name>
</gene>
<organism evidence="1">
    <name type="scientific">Arion vulgaris</name>
    <dbReference type="NCBI Taxonomy" id="1028688"/>
    <lineage>
        <taxon>Eukaryota</taxon>
        <taxon>Metazoa</taxon>
        <taxon>Spiralia</taxon>
        <taxon>Lophotrochozoa</taxon>
        <taxon>Mollusca</taxon>
        <taxon>Gastropoda</taxon>
        <taxon>Heterobranchia</taxon>
        <taxon>Euthyneura</taxon>
        <taxon>Panpulmonata</taxon>
        <taxon>Eupulmonata</taxon>
        <taxon>Stylommatophora</taxon>
        <taxon>Helicina</taxon>
        <taxon>Arionoidea</taxon>
        <taxon>Arionidae</taxon>
        <taxon>Arion</taxon>
    </lineage>
</organism>
<protein>
    <submittedName>
        <fullName evidence="1">Uncharacterized protein</fullName>
    </submittedName>
</protein>
<accession>A0A0B6ZIQ0</accession>
<proteinExistence type="predicted"/>
<name>A0A0B6ZIQ0_9EUPU</name>